<evidence type="ECO:0000256" key="2">
    <source>
        <dbReference type="ARBA" id="ARBA00022670"/>
    </source>
</evidence>
<dbReference type="InterPro" id="IPR023827">
    <property type="entry name" value="Peptidase_S8_Asp-AS"/>
</dbReference>
<dbReference type="InterPro" id="IPR050131">
    <property type="entry name" value="Peptidase_S8_subtilisin-like"/>
</dbReference>
<keyword evidence="3 5" id="KW-0378">Hydrolase</keyword>
<reference evidence="10" key="1">
    <citation type="journal article" date="2019" name="Int. J. Syst. Evol. Microbiol.">
        <title>The Global Catalogue of Microorganisms (GCM) 10K type strain sequencing project: providing services to taxonomists for standard genome sequencing and annotation.</title>
        <authorList>
            <consortium name="The Broad Institute Genomics Platform"/>
            <consortium name="The Broad Institute Genome Sequencing Center for Infectious Disease"/>
            <person name="Wu L."/>
            <person name="Ma J."/>
        </authorList>
    </citation>
    <scope>NUCLEOTIDE SEQUENCE [LARGE SCALE GENOMIC DNA]</scope>
    <source>
        <strain evidence="10">CGMCC 4.7241</strain>
    </source>
</reference>
<dbReference type="Pfam" id="PF00082">
    <property type="entry name" value="Peptidase_S8"/>
    <property type="match status" value="1"/>
</dbReference>
<evidence type="ECO:0000313" key="10">
    <source>
        <dbReference type="Proteomes" id="UP001595699"/>
    </source>
</evidence>
<proteinExistence type="inferred from homology"/>
<keyword evidence="4 5" id="KW-0720">Serine protease</keyword>
<evidence type="ECO:0000256" key="6">
    <source>
        <dbReference type="RuleBase" id="RU003355"/>
    </source>
</evidence>
<gene>
    <name evidence="9" type="ORF">ACFOUW_27530</name>
</gene>
<dbReference type="PROSITE" id="PS00138">
    <property type="entry name" value="SUBTILASE_SER"/>
    <property type="match status" value="1"/>
</dbReference>
<feature type="active site" description="Charge relay system" evidence="5">
    <location>
        <position position="425"/>
    </location>
</feature>
<evidence type="ECO:0000313" key="9">
    <source>
        <dbReference type="EMBL" id="MFC3764620.1"/>
    </source>
</evidence>
<dbReference type="InterPro" id="IPR022398">
    <property type="entry name" value="Peptidase_S8_His-AS"/>
</dbReference>
<dbReference type="PANTHER" id="PTHR43806:SF11">
    <property type="entry name" value="CEREVISIN-RELATED"/>
    <property type="match status" value="1"/>
</dbReference>
<evidence type="ECO:0000256" key="5">
    <source>
        <dbReference type="PROSITE-ProRule" id="PRU01240"/>
    </source>
</evidence>
<keyword evidence="7" id="KW-0732">Signal</keyword>
<organism evidence="9 10">
    <name type="scientific">Tenggerimyces flavus</name>
    <dbReference type="NCBI Taxonomy" id="1708749"/>
    <lineage>
        <taxon>Bacteria</taxon>
        <taxon>Bacillati</taxon>
        <taxon>Actinomycetota</taxon>
        <taxon>Actinomycetes</taxon>
        <taxon>Propionibacteriales</taxon>
        <taxon>Nocardioidaceae</taxon>
        <taxon>Tenggerimyces</taxon>
    </lineage>
</organism>
<sequence>MRAGIYGVLRAALTLAVAATTLTLTGPGATAAPPPAPPAKQQGERITLVTGDRVEVVRGAAQLVPGKGRQGIGFAETRTKDGRYTVVPSDAMPLLAAGRLDPRLFDVTFLLEAKYGDAHRADLPLIATYTAAKKPIAGAHVVRNLASIEGGAIAAEKAKATTFWNELKSGAGIAKLWLDGPVRASLDQSVPQIGAHTAWKSGYTGKGVKVAVLDTGIDATHPDLDDAIVEAKDFSESGSTIDYFGHGTHVSSIVTGRGDASKGKYKGVAPDAKLLVGKVLDDGGYGYDSNIIAGMEWAAAKGARVVNLSLGSCATDGKDPKSQAVNAMTKKYGTLFVVAAGNHPADPNCFADERVSSPAAADSALAVASVTKQDALSTFSNVGPRLGDHALKPEISAPGQAIVAAKASESGGDPAVRYVQQSGTSMAAPHVAGAAAILAQQHPDWRAPQLRAALMASALPNAKLGVFQQGAGRVDLTKAIRQTVLTEPAGLGFGLARWPHTDDQPSSKRLTYRNTKLRPVTLDLSVTGNAPAGMFKVSPAKVTVPGGKTVGVTVTADTKVKSADGLFGAWITARAGSTLVARTPLGVNKEVESYDLTLRAIDRTGKAAVTQVWLTRPGASEVRPASLNGKPVTVRMPKGTYDLSAPIHTENADPALSSYTIVAQPELKLTKNTVVVLDARKGKKAGAKVDAASAKPQGQYAIWLDNGSLLSRVRGGDDGNVTGVLFAVPTPPVTSYPYTYGFTGTLASATRGYLLHETLAGRIPEPMLVVRDSQLATVRTRLHAEGVDTGGVGHLKVMVAGDSFPVPLGFDVNVPGDRTDLYSARPELGWQSELSTDQTYEYDYDSVAGSSYRPGTKYDKYWGKGALGPAFRPSYAYERLWAGVGEFSSSATGSLTGLQVNDGVTAQNTLRKNGVVIGSNDEPGGGTFDAVDPDEAATYQLTTSATRAVDWSTLATRVDAAWTFKGPFEEFERPSALSVRTAGAFDLLNRAPADRAFPLRVTVENADGTKPKVQRVALRASFDDGTTWTTLQLAPSGDVYWTTVPKPPANAHFVSLRAVAEAADGTKVEQTVIRSYELRR</sequence>
<feature type="chain" id="PRO_5045534357" evidence="7">
    <location>
        <begin position="32"/>
        <end position="1080"/>
    </location>
</feature>
<accession>A0ABV7YKN5</accession>
<dbReference type="InterPro" id="IPR000209">
    <property type="entry name" value="Peptidase_S8/S53_dom"/>
</dbReference>
<keyword evidence="10" id="KW-1185">Reference proteome</keyword>
<dbReference type="RefSeq" id="WP_205116321.1">
    <property type="nucleotide sequence ID" value="NZ_JAFBCM010000001.1"/>
</dbReference>
<evidence type="ECO:0000256" key="3">
    <source>
        <dbReference type="ARBA" id="ARBA00022801"/>
    </source>
</evidence>
<feature type="active site" description="Charge relay system" evidence="5">
    <location>
        <position position="214"/>
    </location>
</feature>
<dbReference type="InterPro" id="IPR036852">
    <property type="entry name" value="Peptidase_S8/S53_dom_sf"/>
</dbReference>
<dbReference type="Gene3D" id="3.40.50.200">
    <property type="entry name" value="Peptidase S8/S53 domain"/>
    <property type="match status" value="1"/>
</dbReference>
<dbReference type="EMBL" id="JBHRZH010000030">
    <property type="protein sequence ID" value="MFC3764620.1"/>
    <property type="molecule type" value="Genomic_DNA"/>
</dbReference>
<comment type="similarity">
    <text evidence="1 5 6">Belongs to the peptidase S8 family.</text>
</comment>
<comment type="caution">
    <text evidence="9">The sequence shown here is derived from an EMBL/GenBank/DDBJ whole genome shotgun (WGS) entry which is preliminary data.</text>
</comment>
<dbReference type="SUPFAM" id="SSF52743">
    <property type="entry name" value="Subtilisin-like"/>
    <property type="match status" value="1"/>
</dbReference>
<dbReference type="PRINTS" id="PR00723">
    <property type="entry name" value="SUBTILISIN"/>
</dbReference>
<keyword evidence="2 5" id="KW-0645">Protease</keyword>
<dbReference type="InterPro" id="IPR015500">
    <property type="entry name" value="Peptidase_S8_subtilisin-rel"/>
</dbReference>
<name>A0ABV7YKN5_9ACTN</name>
<evidence type="ECO:0000259" key="8">
    <source>
        <dbReference type="Pfam" id="PF00082"/>
    </source>
</evidence>
<feature type="active site" description="Charge relay system" evidence="5">
    <location>
        <position position="246"/>
    </location>
</feature>
<dbReference type="PROSITE" id="PS00137">
    <property type="entry name" value="SUBTILASE_HIS"/>
    <property type="match status" value="1"/>
</dbReference>
<evidence type="ECO:0000256" key="4">
    <source>
        <dbReference type="ARBA" id="ARBA00022825"/>
    </source>
</evidence>
<feature type="signal peptide" evidence="7">
    <location>
        <begin position="1"/>
        <end position="31"/>
    </location>
</feature>
<dbReference type="Proteomes" id="UP001595699">
    <property type="component" value="Unassembled WGS sequence"/>
</dbReference>
<dbReference type="PROSITE" id="PS00136">
    <property type="entry name" value="SUBTILASE_ASP"/>
    <property type="match status" value="1"/>
</dbReference>
<evidence type="ECO:0000256" key="7">
    <source>
        <dbReference type="SAM" id="SignalP"/>
    </source>
</evidence>
<dbReference type="InterPro" id="IPR023828">
    <property type="entry name" value="Peptidase_S8_Ser-AS"/>
</dbReference>
<feature type="domain" description="Peptidase S8/S53" evidence="8">
    <location>
        <begin position="205"/>
        <end position="462"/>
    </location>
</feature>
<protein>
    <submittedName>
        <fullName evidence="9">S8 family serine peptidase</fullName>
    </submittedName>
</protein>
<dbReference type="PROSITE" id="PS51892">
    <property type="entry name" value="SUBTILASE"/>
    <property type="match status" value="1"/>
</dbReference>
<dbReference type="PANTHER" id="PTHR43806">
    <property type="entry name" value="PEPTIDASE S8"/>
    <property type="match status" value="1"/>
</dbReference>
<evidence type="ECO:0000256" key="1">
    <source>
        <dbReference type="ARBA" id="ARBA00011073"/>
    </source>
</evidence>